<dbReference type="OrthoDB" id="10864at2157"/>
<feature type="region of interest" description="Disordered" evidence="1">
    <location>
        <begin position="500"/>
        <end position="541"/>
    </location>
</feature>
<reference evidence="2 3" key="1">
    <citation type="journal article" date="2014" name="Int. J. Syst. Evol. Microbiol.">
        <title>Nitrososphaera viennensis gen. nov., sp. nov., an aerobic and mesophilic, ammonia-oxidizing archaeon from soil and a member of the archaeal phylum Thaumarchaeota.</title>
        <authorList>
            <person name="Stieglmeier M."/>
            <person name="Klingl A."/>
            <person name="Alves R.J."/>
            <person name="Rittmann S.K."/>
            <person name="Melcher M."/>
            <person name="Leisch N."/>
            <person name="Schleper C."/>
        </authorList>
    </citation>
    <scope>NUCLEOTIDE SEQUENCE [LARGE SCALE GENOMIC DNA]</scope>
    <source>
        <strain evidence="2">EN76</strain>
    </source>
</reference>
<accession>A0A060HQS9</accession>
<dbReference type="GeneID" id="74946548"/>
<dbReference type="KEGG" id="nvn:NVIE_012860"/>
<proteinExistence type="predicted"/>
<keyword evidence="3" id="KW-1185">Reference proteome</keyword>
<dbReference type="EMBL" id="CP007536">
    <property type="protein sequence ID" value="AIC15522.1"/>
    <property type="molecule type" value="Genomic_DNA"/>
</dbReference>
<dbReference type="HOGENOM" id="CLU_503113_0_0_2"/>
<evidence type="ECO:0000256" key="1">
    <source>
        <dbReference type="SAM" id="MobiDB-lite"/>
    </source>
</evidence>
<organism evidence="2 3">
    <name type="scientific">Nitrososphaera viennensis EN76</name>
    <dbReference type="NCBI Taxonomy" id="926571"/>
    <lineage>
        <taxon>Archaea</taxon>
        <taxon>Nitrososphaerota</taxon>
        <taxon>Nitrososphaeria</taxon>
        <taxon>Nitrososphaerales</taxon>
        <taxon>Nitrososphaeraceae</taxon>
        <taxon>Nitrososphaera</taxon>
    </lineage>
</organism>
<dbReference type="RefSeq" id="WP_075054509.1">
    <property type="nucleotide sequence ID" value="NZ_CP007536.1"/>
</dbReference>
<evidence type="ECO:0000313" key="3">
    <source>
        <dbReference type="Proteomes" id="UP000027093"/>
    </source>
</evidence>
<name>A0A060HQS9_9ARCH</name>
<sequence>MKDVQVSATVTAAILLSAALAYVQPVATMAHGATGIGVLVYTHGNPANPNNPDTDNTQSIKQTLETRFGTPAETVTHMPYNWDDGLQSLDSRGANYAIFLYTDMFGPDSTVIHNVTRGAFGGISEYNYCPGPVIAGACNYMGESTAPASTVSDAVLVFAEPARPDHPILKDIFVKQAREVSTDPANEIVVLVGHGARSDTNDNAQKAELATAAAYVEDKMNFAGSLAVTAREDWPTLNGTAVANAVTAIESMMNATGAQKVVLVPATGASGFGMVANALQNEGITFVSAPKPLPLGLELYKLWASEVVAETIKFIQDTQPTQSTITPYWERTYSVSSVSALAAYLHLLQDDDHTDPDPQPGSNATALPSATTLLLAGQVMRSGDYIPIVDFTPNYVTGHLLLRVACDSAGTPAVMAVAGHIDEDANKTYVDQLHMHYLAHASAPGKSCVYHAHVEAGSDHSGAPYVTDIGLLNTGNKNVVFRTGNTVSFTIQSAPGEIGEPYSYGPGGGLSAPFNQPKQISSLMGQTPTPPEGGGGGHSHS</sequence>
<feature type="compositionally biased region" description="Polar residues" evidence="1">
    <location>
        <begin position="513"/>
        <end position="527"/>
    </location>
</feature>
<protein>
    <submittedName>
        <fullName evidence="2">Uncharacterized protein</fullName>
    </submittedName>
</protein>
<dbReference type="AlphaFoldDB" id="A0A060HQS9"/>
<feature type="compositionally biased region" description="Gly residues" evidence="1">
    <location>
        <begin position="532"/>
        <end position="541"/>
    </location>
</feature>
<dbReference type="Proteomes" id="UP000027093">
    <property type="component" value="Chromosome"/>
</dbReference>
<gene>
    <name evidence="2" type="ORF">NVIE_012860</name>
</gene>
<evidence type="ECO:0000313" key="2">
    <source>
        <dbReference type="EMBL" id="AIC15522.1"/>
    </source>
</evidence>